<evidence type="ECO:0000256" key="3">
    <source>
        <dbReference type="ARBA" id="ARBA00010199"/>
    </source>
</evidence>
<keyword evidence="6" id="KW-0050">Antiport</keyword>
<comment type="similarity">
    <text evidence="3">Belongs to the multi antimicrobial extrusion (MATE) (TC 2.A.66.1) family.</text>
</comment>
<keyword evidence="15" id="KW-1185">Reference proteome</keyword>
<keyword evidence="9 13" id="KW-1133">Transmembrane helix</keyword>
<dbReference type="GO" id="GO:0006811">
    <property type="term" value="P:monoatomic ion transport"/>
    <property type="evidence" value="ECO:0007669"/>
    <property type="project" value="UniProtKB-KW"/>
</dbReference>
<name>A0A1H8BS88_9BACL</name>
<dbReference type="Pfam" id="PF01554">
    <property type="entry name" value="MatE"/>
    <property type="match status" value="2"/>
</dbReference>
<feature type="transmembrane region" description="Helical" evidence="13">
    <location>
        <begin position="133"/>
        <end position="150"/>
    </location>
</feature>
<feature type="transmembrane region" description="Helical" evidence="13">
    <location>
        <begin position="360"/>
        <end position="377"/>
    </location>
</feature>
<evidence type="ECO:0000313" key="14">
    <source>
        <dbReference type="EMBL" id="SEM85730.1"/>
    </source>
</evidence>
<sequence length="461" mass="50697">MIQTYSLGQKIRQFLMILLPVLVTQLALFAMSFFDTVMSGHASAHDLAGVAIGTSIWSPILTGLNGILLSLTPIVSQLTGAGRRGEVPFKVVQATYLALAIAVLVIFCGALLLDPILNSMELEPNVRQIAREFLVALSYGMVPLFVYNVLRCFIDALGQTRVSMLITLIALPINIFLNYLLIFGKLGFPRLGGVGAGYASAITYWCIMLIAVFVVIRLKPFSDYQVFRHFYPISFTAWKEQLKIGIPIGFSIFFETSIFAAVTLLMSEFNTATIAAHQAALNFASFLYMVPMSISMAITIAVGFEVGAKRYDDARKYSYLGISIAVMMGLLCAIGILTFTEQVARMYTTDSVVLQLTKQFLFYAIFFQLSDAIAAPIQGALRGYKDVNATFIMAFVSYWILGLPIGYLLASYSSFGAFGYWIGLISGLAFGAVFLSLRLAKIQRRANIMERGEEDRLGACP</sequence>
<keyword evidence="5" id="KW-0813">Transport</keyword>
<feature type="transmembrane region" description="Helical" evidence="13">
    <location>
        <begin position="54"/>
        <end position="75"/>
    </location>
</feature>
<evidence type="ECO:0000256" key="11">
    <source>
        <dbReference type="ARBA" id="ARBA00023136"/>
    </source>
</evidence>
<feature type="transmembrane region" description="Helical" evidence="13">
    <location>
        <begin position="286"/>
        <end position="307"/>
    </location>
</feature>
<dbReference type="RefSeq" id="WP_089965409.1">
    <property type="nucleotide sequence ID" value="NZ_FOCQ01000002.1"/>
</dbReference>
<dbReference type="OrthoDB" id="9780160at2"/>
<feature type="transmembrane region" description="Helical" evidence="13">
    <location>
        <begin position="96"/>
        <end position="113"/>
    </location>
</feature>
<dbReference type="Proteomes" id="UP000199695">
    <property type="component" value="Unassembled WGS sequence"/>
</dbReference>
<feature type="transmembrane region" description="Helical" evidence="13">
    <location>
        <begin position="319"/>
        <end position="340"/>
    </location>
</feature>
<protein>
    <recommendedName>
        <fullName evidence="4">Probable multidrug resistance protein NorM</fullName>
    </recommendedName>
    <alternativeName>
        <fullName evidence="12">Multidrug-efflux transporter</fullName>
    </alternativeName>
</protein>
<evidence type="ECO:0000256" key="7">
    <source>
        <dbReference type="ARBA" id="ARBA00022475"/>
    </source>
</evidence>
<dbReference type="CDD" id="cd13131">
    <property type="entry name" value="MATE_NorM_like"/>
    <property type="match status" value="1"/>
</dbReference>
<feature type="transmembrane region" description="Helical" evidence="13">
    <location>
        <begin position="244"/>
        <end position="266"/>
    </location>
</feature>
<keyword evidence="10" id="KW-0406">Ion transport</keyword>
<dbReference type="EMBL" id="FOCQ01000002">
    <property type="protein sequence ID" value="SEM85730.1"/>
    <property type="molecule type" value="Genomic_DNA"/>
</dbReference>
<proteinExistence type="inferred from homology"/>
<comment type="function">
    <text evidence="1">Multidrug efflux pump.</text>
</comment>
<evidence type="ECO:0000256" key="4">
    <source>
        <dbReference type="ARBA" id="ARBA00020268"/>
    </source>
</evidence>
<dbReference type="GO" id="GO:0005886">
    <property type="term" value="C:plasma membrane"/>
    <property type="evidence" value="ECO:0007669"/>
    <property type="project" value="UniProtKB-SubCell"/>
</dbReference>
<evidence type="ECO:0000256" key="1">
    <source>
        <dbReference type="ARBA" id="ARBA00003408"/>
    </source>
</evidence>
<evidence type="ECO:0000256" key="10">
    <source>
        <dbReference type="ARBA" id="ARBA00023065"/>
    </source>
</evidence>
<evidence type="ECO:0000256" key="12">
    <source>
        <dbReference type="ARBA" id="ARBA00031636"/>
    </source>
</evidence>
<dbReference type="InterPro" id="IPR002528">
    <property type="entry name" value="MATE_fam"/>
</dbReference>
<keyword evidence="8 13" id="KW-0812">Transmembrane</keyword>
<dbReference type="GO" id="GO:0042910">
    <property type="term" value="F:xenobiotic transmembrane transporter activity"/>
    <property type="evidence" value="ECO:0007669"/>
    <property type="project" value="InterPro"/>
</dbReference>
<feature type="transmembrane region" description="Helical" evidence="13">
    <location>
        <begin position="418"/>
        <end position="440"/>
    </location>
</feature>
<comment type="subcellular location">
    <subcellularLocation>
        <location evidence="2">Cell membrane</location>
        <topology evidence="2">Multi-pass membrane protein</topology>
    </subcellularLocation>
</comment>
<gene>
    <name evidence="14" type="ORF">SAMN05444955_102335</name>
</gene>
<evidence type="ECO:0000256" key="9">
    <source>
        <dbReference type="ARBA" id="ARBA00022989"/>
    </source>
</evidence>
<dbReference type="STRING" id="1173111.SAMN05444955_102335"/>
<dbReference type="InterPro" id="IPR050222">
    <property type="entry name" value="MATE_MdtK"/>
</dbReference>
<evidence type="ECO:0000256" key="6">
    <source>
        <dbReference type="ARBA" id="ARBA00022449"/>
    </source>
</evidence>
<reference evidence="14 15" key="1">
    <citation type="submission" date="2016-10" db="EMBL/GenBank/DDBJ databases">
        <authorList>
            <person name="de Groot N.N."/>
        </authorList>
    </citation>
    <scope>NUCLEOTIDE SEQUENCE [LARGE SCALE GENOMIC DNA]</scope>
    <source>
        <strain evidence="14 15">DSM 46701</strain>
    </source>
</reference>
<dbReference type="GO" id="GO:0015297">
    <property type="term" value="F:antiporter activity"/>
    <property type="evidence" value="ECO:0007669"/>
    <property type="project" value="UniProtKB-KW"/>
</dbReference>
<evidence type="ECO:0000256" key="2">
    <source>
        <dbReference type="ARBA" id="ARBA00004651"/>
    </source>
</evidence>
<keyword evidence="7" id="KW-1003">Cell membrane</keyword>
<evidence type="ECO:0000256" key="5">
    <source>
        <dbReference type="ARBA" id="ARBA00022448"/>
    </source>
</evidence>
<evidence type="ECO:0000313" key="15">
    <source>
        <dbReference type="Proteomes" id="UP000199695"/>
    </source>
</evidence>
<dbReference type="AlphaFoldDB" id="A0A1H8BS88"/>
<keyword evidence="11 13" id="KW-0472">Membrane</keyword>
<feature type="transmembrane region" description="Helical" evidence="13">
    <location>
        <begin position="389"/>
        <end position="412"/>
    </location>
</feature>
<organism evidence="14 15">
    <name type="scientific">Lihuaxuella thermophila</name>
    <dbReference type="NCBI Taxonomy" id="1173111"/>
    <lineage>
        <taxon>Bacteria</taxon>
        <taxon>Bacillati</taxon>
        <taxon>Bacillota</taxon>
        <taxon>Bacilli</taxon>
        <taxon>Bacillales</taxon>
        <taxon>Thermoactinomycetaceae</taxon>
        <taxon>Lihuaxuella</taxon>
    </lineage>
</organism>
<feature type="transmembrane region" description="Helical" evidence="13">
    <location>
        <begin position="162"/>
        <end position="184"/>
    </location>
</feature>
<dbReference type="NCBIfam" id="TIGR00797">
    <property type="entry name" value="matE"/>
    <property type="match status" value="1"/>
</dbReference>
<dbReference type="PIRSF" id="PIRSF006603">
    <property type="entry name" value="DinF"/>
    <property type="match status" value="1"/>
</dbReference>
<dbReference type="PANTHER" id="PTHR43298:SF2">
    <property type="entry name" value="FMN_FAD EXPORTER YEEO-RELATED"/>
    <property type="match status" value="1"/>
</dbReference>
<feature type="transmembrane region" description="Helical" evidence="13">
    <location>
        <begin position="196"/>
        <end position="218"/>
    </location>
</feature>
<accession>A0A1H8BS88</accession>
<evidence type="ECO:0000256" key="13">
    <source>
        <dbReference type="SAM" id="Phobius"/>
    </source>
</evidence>
<feature type="transmembrane region" description="Helical" evidence="13">
    <location>
        <begin position="14"/>
        <end position="34"/>
    </location>
</feature>
<dbReference type="PANTHER" id="PTHR43298">
    <property type="entry name" value="MULTIDRUG RESISTANCE PROTEIN NORM-RELATED"/>
    <property type="match status" value="1"/>
</dbReference>
<dbReference type="InterPro" id="IPR048279">
    <property type="entry name" value="MdtK-like"/>
</dbReference>
<evidence type="ECO:0000256" key="8">
    <source>
        <dbReference type="ARBA" id="ARBA00022692"/>
    </source>
</evidence>